<organism evidence="1">
    <name type="scientific">Xenorhabdus bovienii str. Intermedium</name>
    <dbReference type="NCBI Taxonomy" id="1379677"/>
    <lineage>
        <taxon>Bacteria</taxon>
        <taxon>Pseudomonadati</taxon>
        <taxon>Pseudomonadota</taxon>
        <taxon>Gammaproteobacteria</taxon>
        <taxon>Enterobacterales</taxon>
        <taxon>Morganellaceae</taxon>
        <taxon>Xenorhabdus</taxon>
    </lineage>
</organism>
<evidence type="ECO:0000313" key="1">
    <source>
        <dbReference type="EMBL" id="CDH34030.1"/>
    </source>
</evidence>
<comment type="caution">
    <text evidence="1">The sequence shown here is derived from an EMBL/GenBank/DDBJ whole genome shotgun (WGS) entry which is preliminary data.</text>
</comment>
<gene>
    <name evidence="1" type="ORF">XBI1_2850010</name>
</gene>
<dbReference type="AlphaFoldDB" id="A0A077QL51"/>
<dbReference type="Proteomes" id="UP000028480">
    <property type="component" value="Unassembled WGS sequence"/>
</dbReference>
<protein>
    <submittedName>
        <fullName evidence="1">Uncharacterized protein</fullName>
    </submittedName>
</protein>
<proteinExistence type="predicted"/>
<name>A0A077QL51_XENBV</name>
<accession>A0A077QL51</accession>
<sequence length="42" mass="4948">MILVIPLIASLVIKIKQDFIFKPTMKEIFLVIYIELLKVFLL</sequence>
<reference evidence="1" key="1">
    <citation type="submission" date="2013-07" db="EMBL/GenBank/DDBJ databases">
        <title>Sub-species coevolution in mutualistic symbiosis.</title>
        <authorList>
            <person name="Murfin K."/>
            <person name="Klassen J."/>
            <person name="Lee M."/>
            <person name="Forst S."/>
            <person name="Stock P."/>
            <person name="Goodrich-Blair H."/>
        </authorList>
    </citation>
    <scope>NUCLEOTIDE SEQUENCE [LARGE SCALE GENOMIC DNA]</scope>
    <source>
        <strain evidence="1">Intermedium</strain>
    </source>
</reference>
<dbReference type="EMBL" id="CBTB010000207">
    <property type="protein sequence ID" value="CDH34030.1"/>
    <property type="molecule type" value="Genomic_DNA"/>
</dbReference>
<dbReference type="HOGENOM" id="CLU_3259904_0_0_6"/>